<dbReference type="EMBL" id="BMUT01000013">
    <property type="protein sequence ID" value="GGY01134.1"/>
    <property type="molecule type" value="Genomic_DNA"/>
</dbReference>
<name>A0ABQ2Z195_9ACTN</name>
<evidence type="ECO:0000313" key="8">
    <source>
        <dbReference type="Proteomes" id="UP000659223"/>
    </source>
</evidence>
<evidence type="ECO:0000256" key="2">
    <source>
        <dbReference type="ARBA" id="ARBA00022643"/>
    </source>
</evidence>
<evidence type="ECO:0000256" key="4">
    <source>
        <dbReference type="ARBA" id="ARBA00023033"/>
    </source>
</evidence>
<evidence type="ECO:0000256" key="3">
    <source>
        <dbReference type="ARBA" id="ARBA00023002"/>
    </source>
</evidence>
<reference evidence="8" key="1">
    <citation type="journal article" date="2019" name="Int. J. Syst. Evol. Microbiol.">
        <title>The Global Catalogue of Microorganisms (GCM) 10K type strain sequencing project: providing services to taxonomists for standard genome sequencing and annotation.</title>
        <authorList>
            <consortium name="The Broad Institute Genomics Platform"/>
            <consortium name="The Broad Institute Genome Sequencing Center for Infectious Disease"/>
            <person name="Wu L."/>
            <person name="Ma J."/>
        </authorList>
    </citation>
    <scope>NUCLEOTIDE SEQUENCE [LARGE SCALE GENOMIC DNA]</scope>
    <source>
        <strain evidence="8">JCM 4586</strain>
    </source>
</reference>
<keyword evidence="3" id="KW-0560">Oxidoreductase</keyword>
<dbReference type="PANTHER" id="PTHR42847">
    <property type="entry name" value="ALKANESULFONATE MONOOXYGENASE"/>
    <property type="match status" value="1"/>
</dbReference>
<dbReference type="NCBIfam" id="TIGR03619">
    <property type="entry name" value="F420_Rv2161c"/>
    <property type="match status" value="1"/>
</dbReference>
<evidence type="ECO:0000256" key="5">
    <source>
        <dbReference type="SAM" id="MobiDB-lite"/>
    </source>
</evidence>
<accession>A0ABQ2Z195</accession>
<dbReference type="InterPro" id="IPR011251">
    <property type="entry name" value="Luciferase-like_dom"/>
</dbReference>
<dbReference type="Gene3D" id="3.20.20.30">
    <property type="entry name" value="Luciferase-like domain"/>
    <property type="match status" value="1"/>
</dbReference>
<organism evidence="7 8">
    <name type="scientific">Streptomyces hiroshimensis</name>
    <dbReference type="NCBI Taxonomy" id="66424"/>
    <lineage>
        <taxon>Bacteria</taxon>
        <taxon>Bacillati</taxon>
        <taxon>Actinomycetota</taxon>
        <taxon>Actinomycetes</taxon>
        <taxon>Kitasatosporales</taxon>
        <taxon>Streptomycetaceae</taxon>
        <taxon>Streptomyces</taxon>
    </lineage>
</organism>
<dbReference type="Pfam" id="PF00296">
    <property type="entry name" value="Bac_luciferase"/>
    <property type="match status" value="1"/>
</dbReference>
<dbReference type="RefSeq" id="WP_190024425.1">
    <property type="nucleotide sequence ID" value="NZ_BMUT01000013.1"/>
</dbReference>
<dbReference type="Proteomes" id="UP000659223">
    <property type="component" value="Unassembled WGS sequence"/>
</dbReference>
<protein>
    <submittedName>
        <fullName evidence="7">LLM class F420-dependent oxidoreductase</fullName>
    </submittedName>
</protein>
<feature type="domain" description="Luciferase-like" evidence="6">
    <location>
        <begin position="15"/>
        <end position="233"/>
    </location>
</feature>
<comment type="caution">
    <text evidence="7">The sequence shown here is derived from an EMBL/GenBank/DDBJ whole genome shotgun (WGS) entry which is preliminary data.</text>
</comment>
<gene>
    <name evidence="7" type="ORF">GCM10010324_54880</name>
</gene>
<keyword evidence="2" id="KW-0288">FMN</keyword>
<dbReference type="InterPro" id="IPR036661">
    <property type="entry name" value="Luciferase-like_sf"/>
</dbReference>
<keyword evidence="1" id="KW-0285">Flavoprotein</keyword>
<keyword evidence="8" id="KW-1185">Reference proteome</keyword>
<evidence type="ECO:0000259" key="6">
    <source>
        <dbReference type="Pfam" id="PF00296"/>
    </source>
</evidence>
<proteinExistence type="predicted"/>
<evidence type="ECO:0000256" key="1">
    <source>
        <dbReference type="ARBA" id="ARBA00022630"/>
    </source>
</evidence>
<feature type="region of interest" description="Disordered" evidence="5">
    <location>
        <begin position="155"/>
        <end position="176"/>
    </location>
</feature>
<dbReference type="SUPFAM" id="SSF51679">
    <property type="entry name" value="Bacterial luciferase-like"/>
    <property type="match status" value="1"/>
</dbReference>
<keyword evidence="4" id="KW-0503">Monooxygenase</keyword>
<dbReference type="InterPro" id="IPR019921">
    <property type="entry name" value="Lucif-like_OxRdtase_Rv2161c"/>
</dbReference>
<sequence length="314" mass="33903">MKIGLVLPLSEYPWGQPSYAEVRSLALQAEDSGFDSLWVFDHLLFRAADGTSEGIWESWTVLSALAEATERVELGTLVMCTAFRNPAVLAKMAVTLDEVSGGRLLLGLGSGWHEPEFDAFGVPFDHRVDRFEEALQIIVPLLRTGRADFTGRHHRLSDGELRPRGPRPGGPPVLVGAHRPRMTALAVRYADLWNSCWFGSPRGAVEVLAKVRKSCLQEGRDPATLGITLGVNVDVRGGGEGGPGEEGPPGADILVGSPDAVARGLQQYASLGVSHLILNLNPHHRAAQRRLSAALRLYRSGARPSAESAEKVNQ</sequence>
<evidence type="ECO:0000313" key="7">
    <source>
        <dbReference type="EMBL" id="GGY01134.1"/>
    </source>
</evidence>
<dbReference type="PANTHER" id="PTHR42847:SF4">
    <property type="entry name" value="ALKANESULFONATE MONOOXYGENASE-RELATED"/>
    <property type="match status" value="1"/>
</dbReference>
<dbReference type="InterPro" id="IPR050172">
    <property type="entry name" value="SsuD_RutA_monooxygenase"/>
</dbReference>